<evidence type="ECO:0000256" key="1">
    <source>
        <dbReference type="SAM" id="MobiDB-lite"/>
    </source>
</evidence>
<name>E2B5A1_HARSA</name>
<protein>
    <submittedName>
        <fullName evidence="2">Uncharacterized protein</fullName>
    </submittedName>
</protein>
<dbReference type="Proteomes" id="UP000008237">
    <property type="component" value="Unassembled WGS sequence"/>
</dbReference>
<keyword evidence="3" id="KW-1185">Reference proteome</keyword>
<evidence type="ECO:0000313" key="2">
    <source>
        <dbReference type="EMBL" id="EFN89128.1"/>
    </source>
</evidence>
<gene>
    <name evidence="2" type="ORF">EAI_10981</name>
</gene>
<sequence>MTATSVRSNAGTTGPTDNDGRFLRTKYHEREVRGNSRRQFYKLRRNVTYSRVLNKMIYPICVLGEQLETTLKTLKSSDGYMPVISNLMLYPITYTGCPGSSGNEKL</sequence>
<accession>E2B5A1</accession>
<evidence type="ECO:0000313" key="3">
    <source>
        <dbReference type="Proteomes" id="UP000008237"/>
    </source>
</evidence>
<reference evidence="2 3" key="1">
    <citation type="journal article" date="2010" name="Science">
        <title>Genomic comparison of the ants Camponotus floridanus and Harpegnathos saltator.</title>
        <authorList>
            <person name="Bonasio R."/>
            <person name="Zhang G."/>
            <person name="Ye C."/>
            <person name="Mutti N.S."/>
            <person name="Fang X."/>
            <person name="Qin N."/>
            <person name="Donahue G."/>
            <person name="Yang P."/>
            <person name="Li Q."/>
            <person name="Li C."/>
            <person name="Zhang P."/>
            <person name="Huang Z."/>
            <person name="Berger S.L."/>
            <person name="Reinberg D."/>
            <person name="Wang J."/>
            <person name="Liebig J."/>
        </authorList>
    </citation>
    <scope>NUCLEOTIDE SEQUENCE [LARGE SCALE GENOMIC DNA]</scope>
    <source>
        <strain evidence="2 3">R22 G/1</strain>
    </source>
</reference>
<dbReference type="AlphaFoldDB" id="E2B5A1"/>
<feature type="compositionally biased region" description="Basic and acidic residues" evidence="1">
    <location>
        <begin position="18"/>
        <end position="28"/>
    </location>
</feature>
<feature type="region of interest" description="Disordered" evidence="1">
    <location>
        <begin position="1"/>
        <end position="28"/>
    </location>
</feature>
<proteinExistence type="predicted"/>
<organism evidence="3">
    <name type="scientific">Harpegnathos saltator</name>
    <name type="common">Jerdon's jumping ant</name>
    <dbReference type="NCBI Taxonomy" id="610380"/>
    <lineage>
        <taxon>Eukaryota</taxon>
        <taxon>Metazoa</taxon>
        <taxon>Ecdysozoa</taxon>
        <taxon>Arthropoda</taxon>
        <taxon>Hexapoda</taxon>
        <taxon>Insecta</taxon>
        <taxon>Pterygota</taxon>
        <taxon>Neoptera</taxon>
        <taxon>Endopterygota</taxon>
        <taxon>Hymenoptera</taxon>
        <taxon>Apocrita</taxon>
        <taxon>Aculeata</taxon>
        <taxon>Formicoidea</taxon>
        <taxon>Formicidae</taxon>
        <taxon>Ponerinae</taxon>
        <taxon>Ponerini</taxon>
        <taxon>Harpegnathos</taxon>
    </lineage>
</organism>
<dbReference type="InParanoid" id="E2B5A1"/>
<feature type="compositionally biased region" description="Polar residues" evidence="1">
    <location>
        <begin position="1"/>
        <end position="16"/>
    </location>
</feature>
<dbReference type="EMBL" id="GL445761">
    <property type="protein sequence ID" value="EFN89128.1"/>
    <property type="molecule type" value="Genomic_DNA"/>
</dbReference>